<reference evidence="5" key="1">
    <citation type="submission" date="2013-12" db="EMBL/GenBank/DDBJ databases">
        <title>The Genome Sequence of Aphanomyces invadans NJM9701.</title>
        <authorList>
            <consortium name="The Broad Institute Genomics Platform"/>
            <person name="Russ C."/>
            <person name="Tyler B."/>
            <person name="van West P."/>
            <person name="Dieguez-Uribeondo J."/>
            <person name="Young S.K."/>
            <person name="Zeng Q."/>
            <person name="Gargeya S."/>
            <person name="Fitzgerald M."/>
            <person name="Abouelleil A."/>
            <person name="Alvarado L."/>
            <person name="Chapman S.B."/>
            <person name="Gainer-Dewar J."/>
            <person name="Goldberg J."/>
            <person name="Griggs A."/>
            <person name="Gujja S."/>
            <person name="Hansen M."/>
            <person name="Howarth C."/>
            <person name="Imamovic A."/>
            <person name="Ireland A."/>
            <person name="Larimer J."/>
            <person name="McCowan C."/>
            <person name="Murphy C."/>
            <person name="Pearson M."/>
            <person name="Poon T.W."/>
            <person name="Priest M."/>
            <person name="Roberts A."/>
            <person name="Saif S."/>
            <person name="Shea T."/>
            <person name="Sykes S."/>
            <person name="Wortman J."/>
            <person name="Nusbaum C."/>
            <person name="Birren B."/>
        </authorList>
    </citation>
    <scope>NUCLEOTIDE SEQUENCE [LARGE SCALE GENOMIC DNA]</scope>
    <source>
        <strain evidence="5">NJM9701</strain>
    </source>
</reference>
<dbReference type="SUPFAM" id="SSF82199">
    <property type="entry name" value="SET domain"/>
    <property type="match status" value="1"/>
</dbReference>
<dbReference type="Proteomes" id="UP000285060">
    <property type="component" value="Unassembled WGS sequence"/>
</dbReference>
<keyword evidence="1" id="KW-0489">Methyltransferase</keyword>
<dbReference type="Pfam" id="PF09273">
    <property type="entry name" value="Rubis-subs-bind"/>
    <property type="match status" value="1"/>
</dbReference>
<proteinExistence type="predicted"/>
<dbReference type="InterPro" id="IPR036464">
    <property type="entry name" value="Rubisco_LSMT_subst-bd_sf"/>
</dbReference>
<accession>A0A024UBV8</accession>
<dbReference type="GO" id="GO:0032259">
    <property type="term" value="P:methylation"/>
    <property type="evidence" value="ECO:0007669"/>
    <property type="project" value="UniProtKB-KW"/>
</dbReference>
<dbReference type="EMBL" id="KI913959">
    <property type="protein sequence ID" value="ETW03759.1"/>
    <property type="molecule type" value="Genomic_DNA"/>
</dbReference>
<dbReference type="InterPro" id="IPR046341">
    <property type="entry name" value="SET_dom_sf"/>
</dbReference>
<dbReference type="InterPro" id="IPR050600">
    <property type="entry name" value="SETD3_SETD6_MTase"/>
</dbReference>
<evidence type="ECO:0000256" key="2">
    <source>
        <dbReference type="ARBA" id="ARBA00022679"/>
    </source>
</evidence>
<evidence type="ECO:0000313" key="7">
    <source>
        <dbReference type="Proteomes" id="UP000285060"/>
    </source>
</evidence>
<dbReference type="VEuPathDB" id="FungiDB:H310_05128"/>
<dbReference type="PANTHER" id="PTHR13271:SF137">
    <property type="entry name" value="SET DOMAIN-CONTAINING PROTEIN"/>
    <property type="match status" value="1"/>
</dbReference>
<name>A0A024UBV8_9STRA</name>
<evidence type="ECO:0000256" key="3">
    <source>
        <dbReference type="ARBA" id="ARBA00022691"/>
    </source>
</evidence>
<evidence type="ECO:0000259" key="4">
    <source>
        <dbReference type="PROSITE" id="PS50280"/>
    </source>
</evidence>
<dbReference type="GO" id="GO:0016279">
    <property type="term" value="F:protein-lysine N-methyltransferase activity"/>
    <property type="evidence" value="ECO:0007669"/>
    <property type="project" value="TreeGrafter"/>
</dbReference>
<dbReference type="InterPro" id="IPR001214">
    <property type="entry name" value="SET_dom"/>
</dbReference>
<dbReference type="eggNOG" id="KOG1337">
    <property type="taxonomic scope" value="Eukaryota"/>
</dbReference>
<gene>
    <name evidence="6" type="ORF">DYB32_007500</name>
    <name evidence="5" type="ORF">H310_05128</name>
</gene>
<dbReference type="SUPFAM" id="SSF81822">
    <property type="entry name" value="RuBisCo LSMT C-terminal, substrate-binding domain"/>
    <property type="match status" value="1"/>
</dbReference>
<dbReference type="GeneID" id="20082178"/>
<dbReference type="InterPro" id="IPR015353">
    <property type="entry name" value="Rubisco_LSMT_subst-bd"/>
</dbReference>
<dbReference type="Gene3D" id="3.90.1410.10">
    <property type="entry name" value="set domain protein methyltransferase, domain 1"/>
    <property type="match status" value="1"/>
</dbReference>
<keyword evidence="7" id="KW-1185">Reference proteome</keyword>
<dbReference type="AlphaFoldDB" id="A0A024UBV8"/>
<dbReference type="CDD" id="cd10527">
    <property type="entry name" value="SET_LSMT"/>
    <property type="match status" value="1"/>
</dbReference>
<dbReference type="EMBL" id="QUSY01000970">
    <property type="protein sequence ID" value="RHY26555.1"/>
    <property type="molecule type" value="Genomic_DNA"/>
</dbReference>
<dbReference type="STRING" id="157072.A0A024UBV8"/>
<evidence type="ECO:0000313" key="6">
    <source>
        <dbReference type="EMBL" id="RHY26555.1"/>
    </source>
</evidence>
<dbReference type="PROSITE" id="PS50280">
    <property type="entry name" value="SET"/>
    <property type="match status" value="1"/>
</dbReference>
<keyword evidence="3" id="KW-0949">S-adenosyl-L-methionine</keyword>
<dbReference type="OrthoDB" id="341421at2759"/>
<dbReference type="RefSeq" id="XP_008867988.1">
    <property type="nucleotide sequence ID" value="XM_008869766.1"/>
</dbReference>
<feature type="domain" description="SET" evidence="4">
    <location>
        <begin position="16"/>
        <end position="247"/>
    </location>
</feature>
<sequence>MDDLFVGYNAWASEALDIVVNVDLVYEEKSEGGDRGVYVSDEIKPHTTILSIPAESLLNVHTMTQSALRDLASLPLREDDCLAWFLIYERFVNPQSKWKRHLDVLPHSFHNILYFTEDEINMLQGSNVYYVALQLKQQVVSDFAELQQTLLPDTLRLLHAEHSADVLMAVFTLENYKWALSVIWSRFVSVALDAEDNLAKSMVPVFDMFNHDPHAQMSHGFDPTTNAFVLRSHQHWTAGSQVCINYGALPNHKLLTLYGFVLPSNPFDVVELWAPMSDDAPYYNRKLALMTGHGLADHATAAPFELYPDSLNDELLAYLRIQRLDVGELSSDLIEVANFAFEPVHDDNEKDTLTALIYALQQMLEAFPITVEDDEAELDAIARVDTSDHDEESHHVMALRLRVSDKRILHAQVNMLQELLLPVLARMNENDQD</sequence>
<evidence type="ECO:0000313" key="5">
    <source>
        <dbReference type="EMBL" id="ETW03759.1"/>
    </source>
</evidence>
<reference evidence="6 7" key="2">
    <citation type="submission" date="2018-08" db="EMBL/GenBank/DDBJ databases">
        <title>Aphanomyces genome sequencing and annotation.</title>
        <authorList>
            <person name="Minardi D."/>
            <person name="Oidtmann B."/>
            <person name="Van Der Giezen M."/>
            <person name="Studholme D.J."/>
        </authorList>
    </citation>
    <scope>NUCLEOTIDE SEQUENCE [LARGE SCALE GENOMIC DNA]</scope>
    <source>
        <strain evidence="6 7">NJM0002</strain>
    </source>
</reference>
<dbReference type="PANTHER" id="PTHR13271">
    <property type="entry name" value="UNCHARACTERIZED PUTATIVE METHYLTRANSFERASE"/>
    <property type="match status" value="1"/>
</dbReference>
<dbReference type="Gene3D" id="3.90.1420.10">
    <property type="entry name" value="Rubisco LSMT, substrate-binding domain"/>
    <property type="match status" value="1"/>
</dbReference>
<organism evidence="5">
    <name type="scientific">Aphanomyces invadans</name>
    <dbReference type="NCBI Taxonomy" id="157072"/>
    <lineage>
        <taxon>Eukaryota</taxon>
        <taxon>Sar</taxon>
        <taxon>Stramenopiles</taxon>
        <taxon>Oomycota</taxon>
        <taxon>Saprolegniomycetes</taxon>
        <taxon>Saprolegniales</taxon>
        <taxon>Verrucalvaceae</taxon>
        <taxon>Aphanomyces</taxon>
    </lineage>
</organism>
<protein>
    <recommendedName>
        <fullName evidence="4">SET domain-containing protein</fullName>
    </recommendedName>
</protein>
<evidence type="ECO:0000256" key="1">
    <source>
        <dbReference type="ARBA" id="ARBA00022603"/>
    </source>
</evidence>
<keyword evidence="2" id="KW-0808">Transferase</keyword>